<evidence type="ECO:0000313" key="2">
    <source>
        <dbReference type="Proteomes" id="UP000001901"/>
    </source>
</evidence>
<dbReference type="Proteomes" id="UP000001901">
    <property type="component" value="Chromosome"/>
</dbReference>
<sequence>MRINLQEYARSLGVEDVNLVNIFKKLGYFDDEIFRNVVVNHPLITLKFDYGLIKYEVDKYGMVVCIEDVNDESERRLEGICKLVGAKYGILTDLKNMIVLREDGAHLDYIPNRDTLKLELGLIDACALAMSYEDFEKVDDVDFVVENSRYVYSDIDNDRVVVFLPNRRLINWLREKKVEFEILDEEEAGKIVDKFIL</sequence>
<dbReference type="KEGG" id="apo:Arcpr_1625"/>
<reference evidence="1 2" key="1">
    <citation type="journal article" date="2010" name="Stand. Genomic Sci.">
        <title>Complete genome sequence of Archaeoglobus profundus type strain (AV18).</title>
        <authorList>
            <person name="von Jan M."/>
            <person name="Lapidus A."/>
            <person name="Del Rio T.G."/>
            <person name="Copeland A."/>
            <person name="Tice H."/>
            <person name="Cheng J.F."/>
            <person name="Lucas S."/>
            <person name="Chen F."/>
            <person name="Nolan M."/>
            <person name="Goodwin L."/>
            <person name="Han C."/>
            <person name="Pitluck S."/>
            <person name="Liolios K."/>
            <person name="Ivanova N."/>
            <person name="Mavromatis K."/>
            <person name="Ovchinnikova G."/>
            <person name="Chertkov O."/>
            <person name="Pati A."/>
            <person name="Chen A."/>
            <person name="Palaniappan K."/>
            <person name="Land M."/>
            <person name="Hauser L."/>
            <person name="Chang Y.J."/>
            <person name="Jeffries C.D."/>
            <person name="Saunders E."/>
            <person name="Brettin T."/>
            <person name="Detter J.C."/>
            <person name="Chain P."/>
            <person name="Eichinger K."/>
            <person name="Huber H."/>
            <person name="Spring S."/>
            <person name="Rohde M."/>
            <person name="Goker M."/>
            <person name="Wirth R."/>
            <person name="Woyke T."/>
            <person name="Bristow J."/>
            <person name="Eisen J.A."/>
            <person name="Markowitz V."/>
            <person name="Hugenholtz P."/>
            <person name="Kyrpides N.C."/>
            <person name="Klenk H.P."/>
        </authorList>
    </citation>
    <scope>NUCLEOTIDE SEQUENCE [LARGE SCALE GENOMIC DNA]</scope>
    <source>
        <strain evidence="2">DSM 5631 / JCM 9629 / NBRC 100127 / Av18</strain>
    </source>
</reference>
<dbReference type="AlphaFoldDB" id="D2REX7"/>
<gene>
    <name evidence="1" type="ordered locus">Arcpr_1625</name>
</gene>
<dbReference type="RefSeq" id="WP_012941007.1">
    <property type="nucleotide sequence ID" value="NC_013741.1"/>
</dbReference>
<dbReference type="EMBL" id="CP001857">
    <property type="protein sequence ID" value="ADB58671.1"/>
    <property type="molecule type" value="Genomic_DNA"/>
</dbReference>
<dbReference type="GeneID" id="8740318"/>
<organism evidence="1 2">
    <name type="scientific">Archaeoglobus profundus (strain DSM 5631 / JCM 9629 / NBRC 100127 / Av18)</name>
    <dbReference type="NCBI Taxonomy" id="572546"/>
    <lineage>
        <taxon>Archaea</taxon>
        <taxon>Methanobacteriati</taxon>
        <taxon>Methanobacteriota</taxon>
        <taxon>Archaeoglobi</taxon>
        <taxon>Archaeoglobales</taxon>
        <taxon>Archaeoglobaceae</taxon>
        <taxon>Archaeoglobus</taxon>
    </lineage>
</organism>
<protein>
    <submittedName>
        <fullName evidence="1">Uncharacterized protein</fullName>
    </submittedName>
</protein>
<dbReference type="HOGENOM" id="CLU_1381335_0_0_2"/>
<evidence type="ECO:0000313" key="1">
    <source>
        <dbReference type="EMBL" id="ADB58671.1"/>
    </source>
</evidence>
<dbReference type="STRING" id="572546.Arcpr_1625"/>
<dbReference type="PaxDb" id="572546-Arcpr_1625"/>
<accession>D2REX7</accession>
<proteinExistence type="predicted"/>
<keyword evidence="2" id="KW-1185">Reference proteome</keyword>
<name>D2REX7_ARCPA</name>